<comment type="caution">
    <text evidence="1">The sequence shown here is derived from an EMBL/GenBank/DDBJ whole genome shotgun (WGS) entry which is preliminary data.</text>
</comment>
<name>A0A5D3AXK2_9TREE</name>
<dbReference type="EMBL" id="NIDF01000038">
    <property type="protein sequence ID" value="TYJ55498.1"/>
    <property type="molecule type" value="Genomic_DNA"/>
</dbReference>
<organism evidence="1 2">
    <name type="scientific">Cryptococcus floricola</name>
    <dbReference type="NCBI Taxonomy" id="2591691"/>
    <lineage>
        <taxon>Eukaryota</taxon>
        <taxon>Fungi</taxon>
        <taxon>Dikarya</taxon>
        <taxon>Basidiomycota</taxon>
        <taxon>Agaricomycotina</taxon>
        <taxon>Tremellomycetes</taxon>
        <taxon>Tremellales</taxon>
        <taxon>Cryptococcaceae</taxon>
        <taxon>Cryptococcus</taxon>
    </lineage>
</organism>
<sequence length="203" mass="22135">MSLNDVKLTQDGQPDIADYGETFTTGPHAVDIHLVLPPSFGSSDNSKGKGKGKGKKRVLKAEKGRVWVTDYNVYWVADQQIDFREEQEGSLPMNSLMIPFAGGTQTNLYSQTYAKNLFAPNTLTLSYLPGQYPEGVALFPPLASAPPDFGQLIDAVIQIKDKGALKAIKEGVEVGKEESMRGERVGESVRGLREEGWGVRFGA</sequence>
<evidence type="ECO:0000313" key="1">
    <source>
        <dbReference type="EMBL" id="TYJ55498.1"/>
    </source>
</evidence>
<reference evidence="1 2" key="1">
    <citation type="submission" date="2017-05" db="EMBL/GenBank/DDBJ databases">
        <title>The Genome Sequence of Tsuchiyaea wingfieldii DSM 27421.</title>
        <authorList>
            <person name="Cuomo C."/>
            <person name="Passer A."/>
            <person name="Billmyre B."/>
            <person name="Heitman J."/>
        </authorList>
    </citation>
    <scope>NUCLEOTIDE SEQUENCE [LARGE SCALE GENOMIC DNA]</scope>
    <source>
        <strain evidence="1 2">DSM 27421</strain>
    </source>
</reference>
<dbReference type="AlphaFoldDB" id="A0A5D3AXK2"/>
<gene>
    <name evidence="1" type="ORF">B9479_003770</name>
</gene>
<keyword evidence="2" id="KW-1185">Reference proteome</keyword>
<dbReference type="Proteomes" id="UP000322245">
    <property type="component" value="Unassembled WGS sequence"/>
</dbReference>
<protein>
    <submittedName>
        <fullName evidence="1">Uncharacterized protein</fullName>
    </submittedName>
</protein>
<proteinExistence type="predicted"/>
<evidence type="ECO:0000313" key="2">
    <source>
        <dbReference type="Proteomes" id="UP000322245"/>
    </source>
</evidence>
<accession>A0A5D3AXK2</accession>